<sequence>MDLTFDSTYQAAVKVSGPVAEHFQQHLEAAAHSGEDDLATGPSPKIIERIIDIAFWASLRREEGNATRISLAFLSPAQAGKPLLFANPIPLTPNALTKLAPGVERAGIHIGIWYEGNDLYIWGTTIKLPNLCFVLDVAEPGLLVVKHRRLMGVGKFNNVAVLKGDQIKIVDEGCSMKRDVPDILSSLLGYKSSPVWNNPTNVLIQIAVSMRAHGRGGILLVTPSGSEEWRDSIIHPLQYPISPAFSGVADLVKRDDSTVSEIFWQNALRREVDNISGLTAVDGATIINDRQELLAFGAKITRAYNSTAVEQVAMLEPVLDLRPQTVHASALGGTRHLSAAQFVHDQRNCLALVASQDGYFTIFSWSKSAQLVQAHRIDILLM</sequence>
<dbReference type="EMBL" id="QLMA01000007">
    <property type="protein sequence ID" value="RAJ77515.1"/>
    <property type="molecule type" value="Genomic_DNA"/>
</dbReference>
<organism evidence="2 3">
    <name type="scientific">Chitinophaga dinghuensis</name>
    <dbReference type="NCBI Taxonomy" id="1539050"/>
    <lineage>
        <taxon>Bacteria</taxon>
        <taxon>Pseudomonadati</taxon>
        <taxon>Bacteroidota</taxon>
        <taxon>Chitinophagia</taxon>
        <taxon>Chitinophagales</taxon>
        <taxon>Chitinophagaceae</taxon>
        <taxon>Chitinophaga</taxon>
    </lineage>
</organism>
<comment type="caution">
    <text evidence="2">The sequence shown here is derived from an EMBL/GenBank/DDBJ whole genome shotgun (WGS) entry which is preliminary data.</text>
</comment>
<evidence type="ECO:0000259" key="1">
    <source>
        <dbReference type="Pfam" id="PF21751"/>
    </source>
</evidence>
<dbReference type="Proteomes" id="UP000249819">
    <property type="component" value="Unassembled WGS sequence"/>
</dbReference>
<dbReference type="Pfam" id="PF21751">
    <property type="entry name" value="DACNV"/>
    <property type="match status" value="1"/>
</dbReference>
<accession>A0A327VQE3</accession>
<dbReference type="InterPro" id="IPR048551">
    <property type="entry name" value="DACNV"/>
</dbReference>
<protein>
    <recommendedName>
        <fullName evidence="1">Probable sensor domain-containing protein</fullName>
    </recommendedName>
</protein>
<dbReference type="RefSeq" id="WP_111594098.1">
    <property type="nucleotide sequence ID" value="NZ_QLMA01000007.1"/>
</dbReference>
<reference evidence="2 3" key="1">
    <citation type="submission" date="2018-06" db="EMBL/GenBank/DDBJ databases">
        <title>Genomic Encyclopedia of Archaeal and Bacterial Type Strains, Phase II (KMG-II): from individual species to whole genera.</title>
        <authorList>
            <person name="Goeker M."/>
        </authorList>
    </citation>
    <scope>NUCLEOTIDE SEQUENCE [LARGE SCALE GENOMIC DNA]</scope>
    <source>
        <strain evidence="2 3">DSM 29821</strain>
    </source>
</reference>
<evidence type="ECO:0000313" key="2">
    <source>
        <dbReference type="EMBL" id="RAJ77515.1"/>
    </source>
</evidence>
<dbReference type="OrthoDB" id="782779at2"/>
<feature type="domain" description="Probable sensor" evidence="1">
    <location>
        <begin position="37"/>
        <end position="125"/>
    </location>
</feature>
<evidence type="ECO:0000313" key="3">
    <source>
        <dbReference type="Proteomes" id="UP000249819"/>
    </source>
</evidence>
<dbReference type="AlphaFoldDB" id="A0A327VQE3"/>
<name>A0A327VQE3_9BACT</name>
<keyword evidence="3" id="KW-1185">Reference proteome</keyword>
<gene>
    <name evidence="2" type="ORF">CLV59_107282</name>
</gene>
<proteinExistence type="predicted"/>